<dbReference type="GO" id="GO:0005634">
    <property type="term" value="C:nucleus"/>
    <property type="evidence" value="ECO:0007669"/>
    <property type="project" value="UniProtKB-SubCell"/>
</dbReference>
<evidence type="ECO:0000256" key="5">
    <source>
        <dbReference type="ARBA" id="ARBA00022786"/>
    </source>
</evidence>
<sequence length="484" mass="53771">MATLDDLVPLIYHEKQQPGSMLCAQHALNALLRECCFTAPDLSEHARQLDDLEMSYDDDNTGTTSTNMDDTGFFSVQVLDRAVDVWNLTLTRWRSEEMRSFQDHPEAQIAFIFNQNQHWYTLRRFGELTVGSTSGHWFDLNSFNESPQWVSKLYLGMFIQQAETEGYSVFVVRQKNPNAPIEIPRTDADELARAVPENAFAPRASSTRMPGGDHKSPFGHIDGLEDEDMELQAALQASLGGAYHEFDVPFNRPGPATQDFASRPIPGDLIEEEDDDDEWDRNDMHDVVDTSEPRGSVETSAARNQRLLAQMQREQQMAQQELLAAGGGRPNREYEEEEEMLRRAIAESEAMARAQGHSIPDDDEDEDVSHTPAGRPPAIPPATTRPAGHRVYDDEDAELQAALKASMEGLPEGWTPPPEFETRKPAAPPPPAPAATSSSLAPPAREEDEKSEASFDASSDAPEPAPAPSVDEIRRMRLARFGGS</sequence>
<dbReference type="PRINTS" id="PR01233">
    <property type="entry name" value="JOSEPHIN"/>
</dbReference>
<accession>D8PRJ5</accession>
<dbReference type="OMA" id="YAQRELW"/>
<dbReference type="PANTHER" id="PTHR14159:SF0">
    <property type="entry name" value="ATAXIN-3-RELATED"/>
    <property type="match status" value="1"/>
</dbReference>
<dbReference type="InterPro" id="IPR006155">
    <property type="entry name" value="Josephin"/>
</dbReference>
<dbReference type="EMBL" id="GL377302">
    <property type="protein sequence ID" value="EFJ01799.1"/>
    <property type="molecule type" value="Genomic_DNA"/>
</dbReference>
<feature type="compositionally biased region" description="Acidic residues" evidence="13">
    <location>
        <begin position="269"/>
        <end position="280"/>
    </location>
</feature>
<dbReference type="eggNOG" id="KOG2935">
    <property type="taxonomic scope" value="Eukaryota"/>
</dbReference>
<keyword evidence="16" id="KW-1185">Reference proteome</keyword>
<feature type="compositionally biased region" description="Low complexity" evidence="13">
    <location>
        <begin position="314"/>
        <end position="324"/>
    </location>
</feature>
<comment type="catalytic activity">
    <reaction evidence="1">
        <text>Thiol-dependent hydrolysis of ester, thioester, amide, peptide and isopeptide bonds formed by the C-terminal Gly of ubiquitin (a 76-residue protein attached to proteins as an intracellular targeting signal).</text>
        <dbReference type="EC" id="3.4.19.12"/>
    </reaction>
</comment>
<feature type="compositionally biased region" description="Basic and acidic residues" evidence="13">
    <location>
        <begin position="281"/>
        <end position="292"/>
    </location>
</feature>
<dbReference type="GO" id="GO:0004843">
    <property type="term" value="F:cysteine-type deubiquitinase activity"/>
    <property type="evidence" value="ECO:0007669"/>
    <property type="project" value="UniProtKB-EC"/>
</dbReference>
<evidence type="ECO:0000256" key="7">
    <source>
        <dbReference type="ARBA" id="ARBA00022807"/>
    </source>
</evidence>
<dbReference type="Gene3D" id="1.10.287.10">
    <property type="entry name" value="S15/NS1, RNA-binding"/>
    <property type="match status" value="1"/>
</dbReference>
<dbReference type="Pfam" id="PF02099">
    <property type="entry name" value="Josephin"/>
    <property type="match status" value="1"/>
</dbReference>
<dbReference type="AlphaFoldDB" id="D8PRJ5"/>
<evidence type="ECO:0000256" key="10">
    <source>
        <dbReference type="ARBA" id="ARBA00023242"/>
    </source>
</evidence>
<dbReference type="InterPro" id="IPR003903">
    <property type="entry name" value="UIM_dom"/>
</dbReference>
<dbReference type="InParanoid" id="D8PRJ5"/>
<keyword evidence="8" id="KW-0805">Transcription regulation</keyword>
<dbReference type="PROSITE" id="PS50957">
    <property type="entry name" value="JOSEPHIN"/>
    <property type="match status" value="1"/>
</dbReference>
<evidence type="ECO:0000256" key="8">
    <source>
        <dbReference type="ARBA" id="ARBA00023015"/>
    </source>
</evidence>
<gene>
    <name evidence="15" type="ORF">SCHCODRAFT_80380</name>
</gene>
<dbReference type="PANTHER" id="PTHR14159">
    <property type="entry name" value="ATAXIN-3-RELATED"/>
    <property type="match status" value="1"/>
</dbReference>
<keyword evidence="9" id="KW-0804">Transcription</keyword>
<feature type="active site" description="Nucleophile" evidence="11">
    <location>
        <position position="23"/>
    </location>
</feature>
<keyword evidence="5" id="KW-0833">Ubl conjugation pathway</keyword>
<feature type="compositionally biased region" description="Low complexity" evidence="13">
    <location>
        <begin position="434"/>
        <end position="443"/>
    </location>
</feature>
<dbReference type="Gene3D" id="3.90.70.40">
    <property type="match status" value="1"/>
</dbReference>
<dbReference type="HOGENOM" id="CLU_031228_4_1_1"/>
<comment type="subcellular location">
    <subcellularLocation>
        <location evidence="2">Nucleus</location>
    </subcellularLocation>
</comment>
<dbReference type="SMART" id="SM01246">
    <property type="entry name" value="Josephin"/>
    <property type="match status" value="1"/>
</dbReference>
<evidence type="ECO:0000313" key="16">
    <source>
        <dbReference type="Proteomes" id="UP000007431"/>
    </source>
</evidence>
<keyword evidence="7" id="KW-0788">Thiol protease</keyword>
<evidence type="ECO:0000256" key="11">
    <source>
        <dbReference type="PIRSR" id="PIRSR633865-1"/>
    </source>
</evidence>
<evidence type="ECO:0000256" key="13">
    <source>
        <dbReference type="SAM" id="MobiDB-lite"/>
    </source>
</evidence>
<feature type="compositionally biased region" description="Basic and acidic residues" evidence="13">
    <location>
        <begin position="444"/>
        <end position="453"/>
    </location>
</feature>
<evidence type="ECO:0000313" key="15">
    <source>
        <dbReference type="EMBL" id="EFJ01799.1"/>
    </source>
</evidence>
<evidence type="ECO:0000256" key="4">
    <source>
        <dbReference type="ARBA" id="ARBA00022670"/>
    </source>
</evidence>
<keyword evidence="10" id="KW-0539">Nucleus</keyword>
<protein>
    <recommendedName>
        <fullName evidence="3">ubiquitinyl hydrolase 1</fullName>
        <ecNumber evidence="3">3.4.19.12</ecNumber>
    </recommendedName>
</protein>
<dbReference type="SMART" id="SM00726">
    <property type="entry name" value="UIM"/>
    <property type="match status" value="3"/>
</dbReference>
<dbReference type="PROSITE" id="PS50330">
    <property type="entry name" value="UIM"/>
    <property type="match status" value="2"/>
</dbReference>
<dbReference type="EC" id="3.4.19.12" evidence="3"/>
<evidence type="ECO:0000259" key="14">
    <source>
        <dbReference type="PROSITE" id="PS50957"/>
    </source>
</evidence>
<feature type="active site" evidence="11">
    <location>
        <position position="141"/>
    </location>
</feature>
<evidence type="ECO:0000256" key="6">
    <source>
        <dbReference type="ARBA" id="ARBA00022801"/>
    </source>
</evidence>
<dbReference type="GO" id="GO:0006508">
    <property type="term" value="P:proteolysis"/>
    <property type="evidence" value="ECO:0007669"/>
    <property type="project" value="UniProtKB-KW"/>
</dbReference>
<dbReference type="GO" id="GO:0016579">
    <property type="term" value="P:protein deubiquitination"/>
    <property type="evidence" value="ECO:0007669"/>
    <property type="project" value="InterPro"/>
</dbReference>
<dbReference type="STRING" id="578458.D8PRJ5"/>
<evidence type="ECO:0000256" key="12">
    <source>
        <dbReference type="PROSITE-ProRule" id="PRU00331"/>
    </source>
</evidence>
<keyword evidence="6" id="KW-0378">Hydrolase</keyword>
<comment type="caution">
    <text evidence="12">Lacks conserved residue(s) required for the propagation of feature annotation.</text>
</comment>
<keyword evidence="4" id="KW-0645">Protease</keyword>
<feature type="region of interest" description="Disordered" evidence="13">
    <location>
        <begin position="314"/>
        <end position="484"/>
    </location>
</feature>
<organism evidence="16">
    <name type="scientific">Schizophyllum commune (strain H4-8 / FGSC 9210)</name>
    <name type="common">Split gill fungus</name>
    <dbReference type="NCBI Taxonomy" id="578458"/>
    <lineage>
        <taxon>Eukaryota</taxon>
        <taxon>Fungi</taxon>
        <taxon>Dikarya</taxon>
        <taxon>Basidiomycota</taxon>
        <taxon>Agaricomycotina</taxon>
        <taxon>Agaricomycetes</taxon>
        <taxon>Agaricomycetidae</taxon>
        <taxon>Agaricales</taxon>
        <taxon>Schizophyllaceae</taxon>
        <taxon>Schizophyllum</taxon>
    </lineage>
</organism>
<evidence type="ECO:0000256" key="3">
    <source>
        <dbReference type="ARBA" id="ARBA00012759"/>
    </source>
</evidence>
<proteinExistence type="predicted"/>
<reference evidence="15 16" key="1">
    <citation type="journal article" date="2010" name="Nat. Biotechnol.">
        <title>Genome sequence of the model mushroom Schizophyllum commune.</title>
        <authorList>
            <person name="Ohm R.A."/>
            <person name="de Jong J.F."/>
            <person name="Lugones L.G."/>
            <person name="Aerts A."/>
            <person name="Kothe E."/>
            <person name="Stajich J.E."/>
            <person name="de Vries R.P."/>
            <person name="Record E."/>
            <person name="Levasseur A."/>
            <person name="Baker S.E."/>
            <person name="Bartholomew K.A."/>
            <person name="Coutinho P.M."/>
            <person name="Erdmann S."/>
            <person name="Fowler T.J."/>
            <person name="Gathman A.C."/>
            <person name="Lombard V."/>
            <person name="Henrissat B."/>
            <person name="Knabe N."/>
            <person name="Kuees U."/>
            <person name="Lilly W.W."/>
            <person name="Lindquist E."/>
            <person name="Lucas S."/>
            <person name="Magnuson J.K."/>
            <person name="Piumi F."/>
            <person name="Raudaskoski M."/>
            <person name="Salamov A."/>
            <person name="Schmutz J."/>
            <person name="Schwarze F.W.M.R."/>
            <person name="vanKuyk P.A."/>
            <person name="Horton J.S."/>
            <person name="Grigoriev I.V."/>
            <person name="Woesten H.A.B."/>
        </authorList>
    </citation>
    <scope>NUCLEOTIDE SEQUENCE [LARGE SCALE GENOMIC DNA]</scope>
    <source>
        <strain evidence="16">H4-8 / FGSC 9210</strain>
    </source>
</reference>
<feature type="active site" description="Proton acceptor" evidence="11">
    <location>
        <position position="118"/>
    </location>
</feature>
<dbReference type="Proteomes" id="UP000007431">
    <property type="component" value="Unassembled WGS sequence"/>
</dbReference>
<dbReference type="InterPro" id="IPR033865">
    <property type="entry name" value="Ataxin-3"/>
</dbReference>
<dbReference type="VEuPathDB" id="FungiDB:SCHCODRAFT_02622839"/>
<feature type="domain" description="Josephin" evidence="14">
    <location>
        <begin position="8"/>
        <end position="187"/>
    </location>
</feature>
<evidence type="ECO:0000256" key="9">
    <source>
        <dbReference type="ARBA" id="ARBA00023163"/>
    </source>
</evidence>
<name>D8PRJ5_SCHCM</name>
<evidence type="ECO:0000256" key="1">
    <source>
        <dbReference type="ARBA" id="ARBA00000707"/>
    </source>
</evidence>
<evidence type="ECO:0000256" key="2">
    <source>
        <dbReference type="ARBA" id="ARBA00004123"/>
    </source>
</evidence>
<feature type="region of interest" description="Disordered" evidence="13">
    <location>
        <begin position="269"/>
        <end position="300"/>
    </location>
</feature>